<gene>
    <name evidence="2" type="ORF">METZ01_LOCUS144965</name>
</gene>
<dbReference type="AlphaFoldDB" id="A0A381ZT26"/>
<dbReference type="EMBL" id="UINC01022459">
    <property type="protein sequence ID" value="SVA92111.1"/>
    <property type="molecule type" value="Genomic_DNA"/>
</dbReference>
<accession>A0A381ZT26</accession>
<sequence length="243" mass="27823">MLLTVSTGIARNGPGRYNDFTFARVAYNGGGSNGWGWGRRGGRSWAMDFPSADDNMIRVLRLQTTLRINEPQRIDLTDPQIFEIPFLYILEVGGLNLSENDAENLREYLLRGGFMLVDDFHGSYQWSVFESQMKKVFPYRSIEDIPMDHPVFHCYYDFDVYPLVPGTAALSGWGEGKYEADGADYGHDCRGIFDDEGRLMVLINWNTDLGDGWEHAADPFYPRKYSEDAYRLCINYAIYAMTH</sequence>
<protein>
    <recommendedName>
        <fullName evidence="1">DUF4159 domain-containing protein</fullName>
    </recommendedName>
</protein>
<evidence type="ECO:0000313" key="2">
    <source>
        <dbReference type="EMBL" id="SVA92111.1"/>
    </source>
</evidence>
<dbReference type="Pfam" id="PF13709">
    <property type="entry name" value="DUF4159"/>
    <property type="match status" value="1"/>
</dbReference>
<feature type="domain" description="DUF4159" evidence="1">
    <location>
        <begin position="22"/>
        <end position="241"/>
    </location>
</feature>
<name>A0A381ZT26_9ZZZZ</name>
<organism evidence="2">
    <name type="scientific">marine metagenome</name>
    <dbReference type="NCBI Taxonomy" id="408172"/>
    <lineage>
        <taxon>unclassified sequences</taxon>
        <taxon>metagenomes</taxon>
        <taxon>ecological metagenomes</taxon>
    </lineage>
</organism>
<dbReference type="InterPro" id="IPR025297">
    <property type="entry name" value="DUF4159"/>
</dbReference>
<proteinExistence type="predicted"/>
<evidence type="ECO:0000259" key="1">
    <source>
        <dbReference type="Pfam" id="PF13709"/>
    </source>
</evidence>
<dbReference type="Gene3D" id="3.40.50.12140">
    <property type="entry name" value="Domain of unknown function DUF4159"/>
    <property type="match status" value="1"/>
</dbReference>
<reference evidence="2" key="1">
    <citation type="submission" date="2018-05" db="EMBL/GenBank/DDBJ databases">
        <authorList>
            <person name="Lanie J.A."/>
            <person name="Ng W.-L."/>
            <person name="Kazmierczak K.M."/>
            <person name="Andrzejewski T.M."/>
            <person name="Davidsen T.M."/>
            <person name="Wayne K.J."/>
            <person name="Tettelin H."/>
            <person name="Glass J.I."/>
            <person name="Rusch D."/>
            <person name="Podicherti R."/>
            <person name="Tsui H.-C.T."/>
            <person name="Winkler M.E."/>
        </authorList>
    </citation>
    <scope>NUCLEOTIDE SEQUENCE</scope>
</reference>